<feature type="transmembrane region" description="Helical" evidence="1">
    <location>
        <begin position="12"/>
        <end position="32"/>
    </location>
</feature>
<keyword evidence="5" id="KW-1185">Reference proteome</keyword>
<reference evidence="3 5" key="1">
    <citation type="submission" date="2020-09" db="EMBL/GenBank/DDBJ databases">
        <title>Draft Genomes of Bacterial Isolates from North Pond Shallow Sediments.</title>
        <authorList>
            <person name="Kiel Reese B."/>
            <person name="Mullis M."/>
            <person name="Weisend R.E."/>
        </authorList>
    </citation>
    <scope>NUCLEOTIDE SEQUENCE</scope>
    <source>
        <strain evidence="3">KJE-2</strain>
        <strain evidence="2 5">KJE-3</strain>
    </source>
</reference>
<accession>A0A8I1G6V6</accession>
<name>A0A8I1G6V6_9GAMM</name>
<dbReference type="Proteomes" id="UP000655994">
    <property type="component" value="Unassembled WGS sequence"/>
</dbReference>
<dbReference type="Proteomes" id="UP000621390">
    <property type="component" value="Unassembled WGS sequence"/>
</dbReference>
<keyword evidence="1" id="KW-0812">Transmembrane</keyword>
<dbReference type="RefSeq" id="WP_199493243.1">
    <property type="nucleotide sequence ID" value="NZ_JAEMOP010000009.1"/>
</dbReference>
<evidence type="ECO:0000313" key="2">
    <source>
        <dbReference type="EMBL" id="MBJ7265457.1"/>
    </source>
</evidence>
<dbReference type="AlphaFoldDB" id="A0A8I1G6V6"/>
<evidence type="ECO:0000313" key="3">
    <source>
        <dbReference type="EMBL" id="MBJ7316869.1"/>
    </source>
</evidence>
<proteinExistence type="predicted"/>
<evidence type="ECO:0000313" key="5">
    <source>
        <dbReference type="Proteomes" id="UP000655994"/>
    </source>
</evidence>
<dbReference type="EMBL" id="JAEMOP010000009">
    <property type="protein sequence ID" value="MBJ7316869.1"/>
    <property type="molecule type" value="Genomic_DNA"/>
</dbReference>
<gene>
    <name evidence="2" type="ORF">JHC10_00730</name>
    <name evidence="3" type="ORF">JHC11_12810</name>
</gene>
<keyword evidence="1" id="KW-0472">Membrane</keyword>
<dbReference type="EMBL" id="JAEMOS010000002">
    <property type="protein sequence ID" value="MBJ7265457.1"/>
    <property type="molecule type" value="Genomic_DNA"/>
</dbReference>
<comment type="caution">
    <text evidence="3">The sequence shown here is derived from an EMBL/GenBank/DDBJ whole genome shotgun (WGS) entry which is preliminary data.</text>
</comment>
<sequence length="268" mass="30255">MHFFKPALKTCGIYSLALVVVTFLVTALAYLLGVFECKPAPRTEAPTQKEVRKLPNTLKGIACDKKGGLCVDALLVASLKEHTVSDFIDAANHYPEVNTVCFSNRGGRTKIAKDLYKILQKYGYDTCMGGYYEISDQTDNRITAELSNSDESMIFVEKPVCASSCALLLLAGENRLAIGNNFELKVHRSGLNFCFLDCKYQLDTGAFSMSSFDYMIENAKRMMPSNKEHYYEQIETKPFDDEELRLIAFEDAIKWQVFTDELKEQPSY</sequence>
<evidence type="ECO:0000256" key="1">
    <source>
        <dbReference type="SAM" id="Phobius"/>
    </source>
</evidence>
<protein>
    <submittedName>
        <fullName evidence="3">Uncharacterized protein</fullName>
    </submittedName>
</protein>
<organism evidence="3 4">
    <name type="scientific">Idiomarina abyssalis</name>
    <dbReference type="NCBI Taxonomy" id="86102"/>
    <lineage>
        <taxon>Bacteria</taxon>
        <taxon>Pseudomonadati</taxon>
        <taxon>Pseudomonadota</taxon>
        <taxon>Gammaproteobacteria</taxon>
        <taxon>Alteromonadales</taxon>
        <taxon>Idiomarinaceae</taxon>
        <taxon>Idiomarina</taxon>
    </lineage>
</organism>
<evidence type="ECO:0000313" key="4">
    <source>
        <dbReference type="Proteomes" id="UP000621390"/>
    </source>
</evidence>
<keyword evidence="1" id="KW-1133">Transmembrane helix</keyword>